<protein>
    <recommendedName>
        <fullName evidence="1">PiggyBac transposable element-derived protein domain-containing protein</fullName>
    </recommendedName>
</protein>
<accession>A0AAV8ZSV5</accession>
<dbReference type="InterPro" id="IPR052638">
    <property type="entry name" value="PiggyBac_TE-derived"/>
</dbReference>
<evidence type="ECO:0000259" key="1">
    <source>
        <dbReference type="Pfam" id="PF13843"/>
    </source>
</evidence>
<dbReference type="AlphaFoldDB" id="A0AAV8ZSV5"/>
<evidence type="ECO:0000313" key="2">
    <source>
        <dbReference type="EMBL" id="KAJ8969077.1"/>
    </source>
</evidence>
<sequence length="184" mass="22202">MSLSINDIIELLCEETRRYSLFINYPDPKITNEKIKYFLAILIVSRYDKKPSKKSYWDSGEDLHNTAVYNSMRRDRFIQIMRFMHCADNNNLDTKDKMTNLRPLITKIKETFFLVNYIPGQEIIYHKSMIKYFGKHGCKQYIHGKPIHFRYKVWCINSKSRYLINFEIYQGYIPNSVEEEEEIR</sequence>
<dbReference type="EMBL" id="JANEYF010000601">
    <property type="protein sequence ID" value="KAJ8969077.1"/>
    <property type="molecule type" value="Genomic_DNA"/>
</dbReference>
<comment type="caution">
    <text evidence="2">The sequence shown here is derived from an EMBL/GenBank/DDBJ whole genome shotgun (WGS) entry which is preliminary data.</text>
</comment>
<organism evidence="2 3">
    <name type="scientific">Rhamnusium bicolor</name>
    <dbReference type="NCBI Taxonomy" id="1586634"/>
    <lineage>
        <taxon>Eukaryota</taxon>
        <taxon>Metazoa</taxon>
        <taxon>Ecdysozoa</taxon>
        <taxon>Arthropoda</taxon>
        <taxon>Hexapoda</taxon>
        <taxon>Insecta</taxon>
        <taxon>Pterygota</taxon>
        <taxon>Neoptera</taxon>
        <taxon>Endopterygota</taxon>
        <taxon>Coleoptera</taxon>
        <taxon>Polyphaga</taxon>
        <taxon>Cucujiformia</taxon>
        <taxon>Chrysomeloidea</taxon>
        <taxon>Cerambycidae</taxon>
        <taxon>Lepturinae</taxon>
        <taxon>Rhagiini</taxon>
        <taxon>Rhamnusium</taxon>
    </lineage>
</organism>
<dbReference type="InterPro" id="IPR029526">
    <property type="entry name" value="PGBD"/>
</dbReference>
<dbReference type="GO" id="GO:0043565">
    <property type="term" value="F:sequence-specific DNA binding"/>
    <property type="evidence" value="ECO:0007669"/>
    <property type="project" value="TreeGrafter"/>
</dbReference>
<proteinExistence type="predicted"/>
<keyword evidence="3" id="KW-1185">Reference proteome</keyword>
<feature type="domain" description="PiggyBac transposable element-derived protein" evidence="1">
    <location>
        <begin position="7"/>
        <end position="174"/>
    </location>
</feature>
<reference evidence="2" key="1">
    <citation type="journal article" date="2023" name="Insect Mol. Biol.">
        <title>Genome sequencing provides insights into the evolution of gene families encoding plant cell wall-degrading enzymes in longhorned beetles.</title>
        <authorList>
            <person name="Shin N.R."/>
            <person name="Okamura Y."/>
            <person name="Kirsch R."/>
            <person name="Pauchet Y."/>
        </authorList>
    </citation>
    <scope>NUCLEOTIDE SEQUENCE</scope>
    <source>
        <strain evidence="2">RBIC_L_NR</strain>
    </source>
</reference>
<dbReference type="Pfam" id="PF13843">
    <property type="entry name" value="DDE_Tnp_1_7"/>
    <property type="match status" value="1"/>
</dbReference>
<evidence type="ECO:0000313" key="3">
    <source>
        <dbReference type="Proteomes" id="UP001162156"/>
    </source>
</evidence>
<dbReference type="Proteomes" id="UP001162156">
    <property type="component" value="Unassembled WGS sequence"/>
</dbReference>
<dbReference type="PANTHER" id="PTHR47055">
    <property type="entry name" value="DDE_TNP_1_7 DOMAIN-CONTAINING PROTEIN"/>
    <property type="match status" value="1"/>
</dbReference>
<name>A0AAV8ZSV5_9CUCU</name>
<dbReference type="PANTHER" id="PTHR47055:SF3">
    <property type="entry name" value="PHORBOL-ESTER_DAG-TYPE DOMAIN-CONTAINING PROTEIN"/>
    <property type="match status" value="1"/>
</dbReference>
<gene>
    <name evidence="2" type="ORF">NQ314_001935</name>
</gene>